<evidence type="ECO:0000313" key="2">
    <source>
        <dbReference type="Proteomes" id="UP000714275"/>
    </source>
</evidence>
<evidence type="ECO:0000313" key="1">
    <source>
        <dbReference type="EMBL" id="KAG1769967.1"/>
    </source>
</evidence>
<proteinExistence type="predicted"/>
<dbReference type="AlphaFoldDB" id="A0A9P7CY74"/>
<keyword evidence="2" id="KW-1185">Reference proteome</keyword>
<name>A0A9P7CY74_9AGAM</name>
<dbReference type="Proteomes" id="UP000714275">
    <property type="component" value="Unassembled WGS sequence"/>
</dbReference>
<gene>
    <name evidence="1" type="ORF">EV702DRAFT_1202632</name>
</gene>
<accession>A0A9P7CY74</accession>
<protein>
    <submittedName>
        <fullName evidence="1">Uncharacterized protein</fullName>
    </submittedName>
</protein>
<sequence>MSWSILICALDVFLGTLEIWLCRIVISTCRRSASGATCTSHSPDALLSLSHPSVDRDAILLGKLNAIQTMSTTIPFVIEHVFTLPVVIFNHPRYNNAARSLADKSVLHVYKAVFYNIPVQVKPRQEVFCVTCGAFIGLVAGWENALNCVLGVPGTVHFRVDSITSGEEFFRNAIDQGSIEMVEPWATPDLLRTDKFINFLFFVLGHNSDINFSFFILGGAHNGDLWDELAATGSNGGTLSCLQLPRGRHRWEFYEDSESAQIR</sequence>
<dbReference type="EMBL" id="JABBWD010000068">
    <property type="protein sequence ID" value="KAG1769967.1"/>
    <property type="molecule type" value="Genomic_DNA"/>
</dbReference>
<organism evidence="1 2">
    <name type="scientific">Suillus placidus</name>
    <dbReference type="NCBI Taxonomy" id="48579"/>
    <lineage>
        <taxon>Eukaryota</taxon>
        <taxon>Fungi</taxon>
        <taxon>Dikarya</taxon>
        <taxon>Basidiomycota</taxon>
        <taxon>Agaricomycotina</taxon>
        <taxon>Agaricomycetes</taxon>
        <taxon>Agaricomycetidae</taxon>
        <taxon>Boletales</taxon>
        <taxon>Suillineae</taxon>
        <taxon>Suillaceae</taxon>
        <taxon>Suillus</taxon>
    </lineage>
</organism>
<comment type="caution">
    <text evidence="1">The sequence shown here is derived from an EMBL/GenBank/DDBJ whole genome shotgun (WGS) entry which is preliminary data.</text>
</comment>
<reference evidence="1" key="1">
    <citation type="journal article" date="2020" name="New Phytol.">
        <title>Comparative genomics reveals dynamic genome evolution in host specialist ectomycorrhizal fungi.</title>
        <authorList>
            <person name="Lofgren L.A."/>
            <person name="Nguyen N.H."/>
            <person name="Vilgalys R."/>
            <person name="Ruytinx J."/>
            <person name="Liao H.L."/>
            <person name="Branco S."/>
            <person name="Kuo A."/>
            <person name="LaButti K."/>
            <person name="Lipzen A."/>
            <person name="Andreopoulos W."/>
            <person name="Pangilinan J."/>
            <person name="Riley R."/>
            <person name="Hundley H."/>
            <person name="Na H."/>
            <person name="Barry K."/>
            <person name="Grigoriev I.V."/>
            <person name="Stajich J.E."/>
            <person name="Kennedy P.G."/>
        </authorList>
    </citation>
    <scope>NUCLEOTIDE SEQUENCE</scope>
    <source>
        <strain evidence="1">DOB743</strain>
    </source>
</reference>
<dbReference type="OrthoDB" id="2633865at2759"/>